<feature type="region of interest" description="Disordered" evidence="1">
    <location>
        <begin position="361"/>
        <end position="443"/>
    </location>
</feature>
<feature type="compositionally biased region" description="Acidic residues" evidence="1">
    <location>
        <begin position="377"/>
        <end position="390"/>
    </location>
</feature>
<keyword evidence="3" id="KW-1185">Reference proteome</keyword>
<organism evidence="2 3">
    <name type="scientific">Psilocybe cf. subviscida</name>
    <dbReference type="NCBI Taxonomy" id="2480587"/>
    <lineage>
        <taxon>Eukaryota</taxon>
        <taxon>Fungi</taxon>
        <taxon>Dikarya</taxon>
        <taxon>Basidiomycota</taxon>
        <taxon>Agaricomycotina</taxon>
        <taxon>Agaricomycetes</taxon>
        <taxon>Agaricomycetidae</taxon>
        <taxon>Agaricales</taxon>
        <taxon>Agaricineae</taxon>
        <taxon>Strophariaceae</taxon>
        <taxon>Psilocybe</taxon>
    </lineage>
</organism>
<proteinExistence type="predicted"/>
<reference evidence="2 3" key="1">
    <citation type="journal article" date="2020" name="ISME J.">
        <title>Uncovering the hidden diversity of litter-decomposition mechanisms in mushroom-forming fungi.</title>
        <authorList>
            <person name="Floudas D."/>
            <person name="Bentzer J."/>
            <person name="Ahren D."/>
            <person name="Johansson T."/>
            <person name="Persson P."/>
            <person name="Tunlid A."/>
        </authorList>
    </citation>
    <scope>NUCLEOTIDE SEQUENCE [LARGE SCALE GENOMIC DNA]</scope>
    <source>
        <strain evidence="2 3">CBS 101986</strain>
    </source>
</reference>
<evidence type="ECO:0000313" key="3">
    <source>
        <dbReference type="Proteomes" id="UP000567179"/>
    </source>
</evidence>
<evidence type="ECO:0000256" key="1">
    <source>
        <dbReference type="SAM" id="MobiDB-lite"/>
    </source>
</evidence>
<gene>
    <name evidence="2" type="ORF">D9619_006853</name>
</gene>
<name>A0A8H5EY55_9AGAR</name>
<dbReference type="Proteomes" id="UP000567179">
    <property type="component" value="Unassembled WGS sequence"/>
</dbReference>
<dbReference type="AlphaFoldDB" id="A0A8H5EY55"/>
<evidence type="ECO:0000313" key="2">
    <source>
        <dbReference type="EMBL" id="KAF5316348.1"/>
    </source>
</evidence>
<dbReference type="OrthoDB" id="3267648at2759"/>
<protein>
    <submittedName>
        <fullName evidence="2">Uncharacterized protein</fullName>
    </submittedName>
</protein>
<sequence>MASTEQIFTCIDHFCVSNEPATLYPPQPGAHILHINYRLQYVHNLPTETVRALDKRVHTRLAEIIARDKVADTAKRIDAIHSNAAGPTKAMWVMFADLNPRHLLLDGGFNETCRRKPLLTMRKWNRLESLYFCRICVLERPFHLPPFVLRTLRSLTIKACLNLDLCAVGGAEPMLRLEYLEIRVNDVGWSAARLLKNFPSIKKSLKRLYIDSLGYGYPTKRERTGIRRMLAECTRLTDVKLALLLHHSVGIAGFLPPSVQRLEFEGPCSMALLSLMDDWIAHAKDPKWAPELRYLELKVDREHRRLPMPAAFFQTELPEEEDSFNLTREEYMADLPPGMTVTWGDEDLWNHAQFDNDAGEVLDTGFDVDTDPVAAPDSDESDGDSEEEADDGHGAEVDEIDLDNLPDIGPHPTHVIRQMRPSGPVAGGEESSPPKEEKKGISEEALAEFDRAFQVKKQVLFDILRSSRPGIELV</sequence>
<comment type="caution">
    <text evidence="2">The sequence shown here is derived from an EMBL/GenBank/DDBJ whole genome shotgun (WGS) entry which is preliminary data.</text>
</comment>
<feature type="compositionally biased region" description="Basic and acidic residues" evidence="1">
    <location>
        <begin position="432"/>
        <end position="443"/>
    </location>
</feature>
<accession>A0A8H5EY55</accession>
<dbReference type="EMBL" id="JAACJJ010000042">
    <property type="protein sequence ID" value="KAF5316348.1"/>
    <property type="molecule type" value="Genomic_DNA"/>
</dbReference>